<accession>A0A9P7UMW5</accession>
<keyword evidence="3" id="KW-1185">Reference proteome</keyword>
<dbReference type="EMBL" id="CM032190">
    <property type="protein sequence ID" value="KAG7086266.1"/>
    <property type="molecule type" value="Genomic_DNA"/>
</dbReference>
<feature type="coiled-coil region" evidence="1">
    <location>
        <begin position="84"/>
        <end position="118"/>
    </location>
</feature>
<dbReference type="AlphaFoldDB" id="A0A9P7UMW5"/>
<evidence type="ECO:0000313" key="2">
    <source>
        <dbReference type="EMBL" id="KAG7086266.1"/>
    </source>
</evidence>
<name>A0A9P7UMW5_9AGAR</name>
<evidence type="ECO:0000313" key="3">
    <source>
        <dbReference type="Proteomes" id="UP001049176"/>
    </source>
</evidence>
<protein>
    <submittedName>
        <fullName evidence="2">Uncharacterized protein</fullName>
    </submittedName>
</protein>
<evidence type="ECO:0000256" key="1">
    <source>
        <dbReference type="SAM" id="Coils"/>
    </source>
</evidence>
<reference evidence="2" key="1">
    <citation type="journal article" date="2021" name="Genome Biol. Evol.">
        <title>The assembled and annotated genome of the fairy-ring fungus Marasmius oreades.</title>
        <authorList>
            <person name="Hiltunen M."/>
            <person name="Ament-Velasquez S.L."/>
            <person name="Johannesson H."/>
        </authorList>
    </citation>
    <scope>NUCLEOTIDE SEQUENCE</scope>
    <source>
        <strain evidence="2">03SP1</strain>
    </source>
</reference>
<comment type="caution">
    <text evidence="2">The sequence shown here is derived from an EMBL/GenBank/DDBJ whole genome shotgun (WGS) entry which is preliminary data.</text>
</comment>
<dbReference type="KEGG" id="more:E1B28_002233"/>
<keyword evidence="1" id="KW-0175">Coiled coil</keyword>
<dbReference type="GeneID" id="66071309"/>
<gene>
    <name evidence="2" type="ORF">E1B28_002233</name>
</gene>
<proteinExistence type="predicted"/>
<sequence length="255" mass="28765">MLRSVVTPILPHYSPFVPPPQMPIVLPNSQPGIFEYVTPKPQIPREPVTVADIGVAGPFKSFVLPQYIDGPIQGPGTPQLHEMLQKIQNTLQEHGNRLEALEDLARGTHRDVQNLKDDMRVVKEDLHGVRDGVRVVEEDLWVRDETRVMEDEIIDENLGMLKSHTDLVQKDMEALKVSMAECIKESAATKAVITKVRRLLPLFMGWLIASPMQFLNLQINGNAGPLQEVPFCRGDRPWSKWYPVEVMADGQPVKK</sequence>
<dbReference type="RefSeq" id="XP_043002737.1">
    <property type="nucleotide sequence ID" value="XM_043159138.1"/>
</dbReference>
<dbReference type="Proteomes" id="UP001049176">
    <property type="component" value="Chromosome 10"/>
</dbReference>
<organism evidence="2 3">
    <name type="scientific">Marasmius oreades</name>
    <name type="common">fairy-ring Marasmius</name>
    <dbReference type="NCBI Taxonomy" id="181124"/>
    <lineage>
        <taxon>Eukaryota</taxon>
        <taxon>Fungi</taxon>
        <taxon>Dikarya</taxon>
        <taxon>Basidiomycota</taxon>
        <taxon>Agaricomycotina</taxon>
        <taxon>Agaricomycetes</taxon>
        <taxon>Agaricomycetidae</taxon>
        <taxon>Agaricales</taxon>
        <taxon>Marasmiineae</taxon>
        <taxon>Marasmiaceae</taxon>
        <taxon>Marasmius</taxon>
    </lineage>
</organism>